<dbReference type="EMBL" id="JBJQOH010000001">
    <property type="protein sequence ID" value="KAL3700604.1"/>
    <property type="molecule type" value="Genomic_DNA"/>
</dbReference>
<evidence type="ECO:0000259" key="2">
    <source>
        <dbReference type="Pfam" id="PF08302"/>
    </source>
</evidence>
<feature type="domain" description="tRNA ligase phosphodiesterase" evidence="2">
    <location>
        <begin position="969"/>
        <end position="1117"/>
    </location>
</feature>
<dbReference type="InterPro" id="IPR015965">
    <property type="entry name" value="tRNA_lig_PDEase"/>
</dbReference>
<accession>A0ABD3IDJ0</accession>
<feature type="region of interest" description="Disordered" evidence="1">
    <location>
        <begin position="543"/>
        <end position="562"/>
    </location>
</feature>
<feature type="region of interest" description="Disordered" evidence="1">
    <location>
        <begin position="687"/>
        <end position="712"/>
    </location>
</feature>
<dbReference type="PANTHER" id="PTHR35460:SF1">
    <property type="entry name" value="TRNA LIGASE 1"/>
    <property type="match status" value="1"/>
</dbReference>
<dbReference type="AlphaFoldDB" id="A0ABD3IDJ0"/>
<dbReference type="Pfam" id="PF08302">
    <property type="entry name" value="tRNA_lig_CPD"/>
    <property type="match status" value="1"/>
</dbReference>
<gene>
    <name evidence="3" type="ORF">R1sor_018626</name>
</gene>
<reference evidence="3 4" key="1">
    <citation type="submission" date="2024-09" db="EMBL/GenBank/DDBJ databases">
        <title>Chromosome-scale assembly of Riccia sorocarpa.</title>
        <authorList>
            <person name="Paukszto L."/>
        </authorList>
    </citation>
    <scope>NUCLEOTIDE SEQUENCE [LARGE SCALE GENOMIC DNA]</scope>
    <source>
        <strain evidence="3">LP-2024</strain>
        <tissue evidence="3">Aerial parts of the thallus</tissue>
    </source>
</reference>
<dbReference type="Proteomes" id="UP001633002">
    <property type="component" value="Unassembled WGS sequence"/>
</dbReference>
<evidence type="ECO:0000313" key="4">
    <source>
        <dbReference type="Proteomes" id="UP001633002"/>
    </source>
</evidence>
<protein>
    <recommendedName>
        <fullName evidence="2">tRNA ligase phosphodiesterase domain-containing protein</fullName>
    </recommendedName>
</protein>
<dbReference type="InterPro" id="IPR038837">
    <property type="entry name" value="tRNA_ligase_1"/>
</dbReference>
<feature type="compositionally biased region" description="Basic and acidic residues" evidence="1">
    <location>
        <begin position="90"/>
        <end position="117"/>
    </location>
</feature>
<dbReference type="PANTHER" id="PTHR35460">
    <property type="entry name" value="TRNA LIGASE 1"/>
    <property type="match status" value="1"/>
</dbReference>
<evidence type="ECO:0000313" key="3">
    <source>
        <dbReference type="EMBL" id="KAL3700604.1"/>
    </source>
</evidence>
<organism evidence="3 4">
    <name type="scientific">Riccia sorocarpa</name>
    <dbReference type="NCBI Taxonomy" id="122646"/>
    <lineage>
        <taxon>Eukaryota</taxon>
        <taxon>Viridiplantae</taxon>
        <taxon>Streptophyta</taxon>
        <taxon>Embryophyta</taxon>
        <taxon>Marchantiophyta</taxon>
        <taxon>Marchantiopsida</taxon>
        <taxon>Marchantiidae</taxon>
        <taxon>Marchantiales</taxon>
        <taxon>Ricciaceae</taxon>
        <taxon>Riccia</taxon>
    </lineage>
</organism>
<proteinExistence type="predicted"/>
<evidence type="ECO:0000256" key="1">
    <source>
        <dbReference type="SAM" id="MobiDB-lite"/>
    </source>
</evidence>
<sequence>MRALLGVKGSIYICIKSLTQHRLVGAASKNFDPPNLEEFGRNTIFRVMEAGKNVQGSTANSKRPYNAVTNKNGGQKLVWAPKGQKPEVEAKSAVKSSEEADVKVPSKPDGEVMESKTSKGGKLTARAQVRATFYPKFENEKSDQEVRNKMIQAVAAGKGVVEVSLKHSGSLFLYSGDTVGGAFAKNSYGNLYTAVGVFVLGRTMQEAWGAQAAQKQKEFNAYLQENKVCIAMELVTAVLGDHGQRPLQDYGRLIVLVVTAVTSLKGRPLFYSSQDVVAFCHKWRLPTNNLWLFSSKSSVTSFFSAYDALCEEGIASTVTKVLDEISDMPIRGTKDHTELQGEILEGLVARVVDPESVASMEKTLKEHPAPTKPDGAIKLGPGLREIFAANRESEEKQMRALLQAVGKDMCSNTSDWFEDKTLNIQSTKGPETQLVGSFLQASAADQSTLKLQELCRAIRARKLPVRFKCRSNAHRKTSGAENPDLISFRMTIHVLSDSAFRRYQNEMRKQPGLWPLYRGFFVDIELSPAALGGGVAAANETVENSADSSSHLNTPSKVGTEQGTMFDDTEHLMLKLKFLPYKLRTFLIRNGLASLMNKGASEYKTYYMRQMKNWGTSAQKQKELAQLLDEWAVHARKHFTDKKLHNSYLTVAEPFLEKYAQRSAKNQRLIGAAGSAVNVEQFLAEVSGERSEEEDDSNHVEDEAPSTSSVSEPSVVKKAKGMLVFFPGIPGCAKSALCAEIRKVNELGAQHHLMGDMTKGRYWQIIADQRKKKPQVITLADKNAPNEEVWKQIENMCESTQAVAVPVVSDSEGTESNPYSLEALAVFAYRVLQRVDHPGKLDKNSPNPGFVLLMFYNLYNGKDRKEFEEELRERFGHLVKMPLLKADREPMPKAILDVLERGLDLYKKHTTKHGRAESFKGSFKDAWAAWEELLRKTLSANTQYLNNIQVPFQEAVKSVTDQLKAVNNSGLVMHVPTGREERTFRSFNYCAVKLPQEEVSKAVELISAESPQVQKYLTGKSWKESLGKAHITLAHKHAHGVAAVSVYGSLRGSPAQVQVTALVFSEKLCALEVQLNGANEEQAVKSLNAWPHVTIWTGQGLKAKDANALPALVSKGQAQRIAFSNPLTITGIVDFL</sequence>
<keyword evidence="4" id="KW-1185">Reference proteome</keyword>
<comment type="caution">
    <text evidence="3">The sequence shown here is derived from an EMBL/GenBank/DDBJ whole genome shotgun (WGS) entry which is preliminary data.</text>
</comment>
<feature type="region of interest" description="Disordered" evidence="1">
    <location>
        <begin position="90"/>
        <end position="121"/>
    </location>
</feature>
<name>A0ABD3IDJ0_9MARC</name>